<accession>E0VMR2</accession>
<feature type="coiled-coil region" evidence="9">
    <location>
        <begin position="121"/>
        <end position="149"/>
    </location>
</feature>
<comment type="subcellular location">
    <subcellularLocation>
        <location evidence="1">Mitochondrion</location>
    </subcellularLocation>
</comment>
<evidence type="ECO:0000256" key="4">
    <source>
        <dbReference type="ARBA" id="ARBA00022980"/>
    </source>
</evidence>
<keyword evidence="3" id="KW-0809">Transit peptide</keyword>
<name>E0VMR2_PEDHC</name>
<dbReference type="GO" id="GO:0005763">
    <property type="term" value="C:mitochondrial small ribosomal subunit"/>
    <property type="evidence" value="ECO:0007669"/>
    <property type="project" value="InterPro"/>
</dbReference>
<dbReference type="KEGG" id="phu:Phum_PHUM317700"/>
<evidence type="ECO:0000256" key="1">
    <source>
        <dbReference type="ARBA" id="ARBA00004173"/>
    </source>
</evidence>
<dbReference type="FunCoup" id="E0VMR2">
    <property type="interactions" value="368"/>
</dbReference>
<dbReference type="STRING" id="121224.E0VMR2"/>
<organism>
    <name type="scientific">Pediculus humanus subsp. corporis</name>
    <name type="common">Body louse</name>
    <dbReference type="NCBI Taxonomy" id="121224"/>
    <lineage>
        <taxon>Eukaryota</taxon>
        <taxon>Metazoa</taxon>
        <taxon>Ecdysozoa</taxon>
        <taxon>Arthropoda</taxon>
        <taxon>Hexapoda</taxon>
        <taxon>Insecta</taxon>
        <taxon>Pterygota</taxon>
        <taxon>Neoptera</taxon>
        <taxon>Paraneoptera</taxon>
        <taxon>Psocodea</taxon>
        <taxon>Troctomorpha</taxon>
        <taxon>Phthiraptera</taxon>
        <taxon>Anoplura</taxon>
        <taxon>Pediculidae</taxon>
        <taxon>Pediculus</taxon>
    </lineage>
</organism>
<dbReference type="HOGENOM" id="CLU_104778_1_0_1"/>
<dbReference type="EMBL" id="DS235322">
    <property type="protein sequence ID" value="EEB14668.1"/>
    <property type="molecule type" value="Genomic_DNA"/>
</dbReference>
<dbReference type="OMA" id="WNNQENL"/>
<evidence type="ECO:0000256" key="5">
    <source>
        <dbReference type="ARBA" id="ARBA00023128"/>
    </source>
</evidence>
<dbReference type="OrthoDB" id="5988811at2759"/>
<evidence type="ECO:0000256" key="9">
    <source>
        <dbReference type="SAM" id="Coils"/>
    </source>
</evidence>
<keyword evidence="6" id="KW-0687">Ribonucleoprotein</keyword>
<evidence type="ECO:0000256" key="8">
    <source>
        <dbReference type="ARBA" id="ARBA00035344"/>
    </source>
</evidence>
<protein>
    <recommendedName>
        <fullName evidence="7">Small ribosomal subunit protein mS26</fullName>
    </recommendedName>
    <alternativeName>
        <fullName evidence="8">28S ribosomal protein S26, mitochondrial</fullName>
    </alternativeName>
</protein>
<evidence type="ECO:0000313" key="10">
    <source>
        <dbReference type="EMBL" id="EEB14668.1"/>
    </source>
</evidence>
<evidence type="ECO:0000313" key="11">
    <source>
        <dbReference type="EnsemblMetazoa" id="PHUM317700-PA"/>
    </source>
</evidence>
<keyword evidence="5" id="KW-0496">Mitochondrion</keyword>
<keyword evidence="9" id="KW-0175">Coiled coil</keyword>
<dbReference type="Proteomes" id="UP000009046">
    <property type="component" value="Unassembled WGS sequence"/>
</dbReference>
<dbReference type="EMBL" id="AAZO01003689">
    <property type="status" value="NOT_ANNOTATED_CDS"/>
    <property type="molecule type" value="Genomic_DNA"/>
</dbReference>
<proteinExistence type="inferred from homology"/>
<dbReference type="InParanoid" id="E0VMR2"/>
<comment type="similarity">
    <text evidence="2">Belongs to the mitochondrion-specific ribosomal protein mS26 family.</text>
</comment>
<reference evidence="10" key="2">
    <citation type="submission" date="2007-04" db="EMBL/GenBank/DDBJ databases">
        <title>The genome of the human body louse.</title>
        <authorList>
            <consortium name="The Human Body Louse Genome Consortium"/>
            <person name="Kirkness E."/>
            <person name="Walenz B."/>
            <person name="Hass B."/>
            <person name="Bruggner R."/>
            <person name="Strausberg R."/>
        </authorList>
    </citation>
    <scope>NUCLEOTIDE SEQUENCE</scope>
    <source>
        <strain evidence="10">USDA</strain>
    </source>
</reference>
<gene>
    <name evidence="11" type="primary">8236043</name>
    <name evidence="10" type="ORF">Phum_PHUM317700</name>
</gene>
<dbReference type="RefSeq" id="XP_002427406.1">
    <property type="nucleotide sequence ID" value="XM_002427361.1"/>
</dbReference>
<evidence type="ECO:0000256" key="3">
    <source>
        <dbReference type="ARBA" id="ARBA00022946"/>
    </source>
</evidence>
<dbReference type="eggNOG" id="KOG4691">
    <property type="taxonomic scope" value="Eukaryota"/>
</dbReference>
<evidence type="ECO:0000256" key="7">
    <source>
        <dbReference type="ARBA" id="ARBA00035138"/>
    </source>
</evidence>
<evidence type="ECO:0000313" key="12">
    <source>
        <dbReference type="Proteomes" id="UP000009046"/>
    </source>
</evidence>
<dbReference type="CTD" id="8236043"/>
<sequence>MIVKNFCRTLITKKLVSTTCESVRWLRYRKPFWLGIAKSKRFIVPEKKEMPSDDFNEYQRLKIDYNISMNSLNQFIKIHNPAWESVKSQSMTEEVMIKKNLLEKKKKESIEMNEIWNAQSAEFRENRIKSLLEKKAEMANKKIAKDEQKAKLKLERLDSIIKKEKEYSKTYITLENLEEAIEKCLDNVTNYNFAIDLNGTKYYGSDVLIDNTKPKEMAEENIFYKLIHLQSKLEEQFFKQTLVIFNKV</sequence>
<evidence type="ECO:0000256" key="6">
    <source>
        <dbReference type="ARBA" id="ARBA00023274"/>
    </source>
</evidence>
<dbReference type="InterPro" id="IPR026140">
    <property type="entry name" value="Ribosomal_mS26"/>
</dbReference>
<dbReference type="Pfam" id="PF14943">
    <property type="entry name" value="MRP-S26"/>
    <property type="match status" value="1"/>
</dbReference>
<keyword evidence="12" id="KW-1185">Reference proteome</keyword>
<dbReference type="PANTHER" id="PTHR21035">
    <property type="entry name" value="28S RIBOSOMAL PROTEIN S26, MITOCHONDRIAL"/>
    <property type="match status" value="1"/>
</dbReference>
<evidence type="ECO:0000256" key="2">
    <source>
        <dbReference type="ARBA" id="ARBA00009672"/>
    </source>
</evidence>
<reference evidence="10" key="1">
    <citation type="submission" date="2007-04" db="EMBL/GenBank/DDBJ databases">
        <title>Annotation of Pediculus humanus corporis strain USDA.</title>
        <authorList>
            <person name="Kirkness E."/>
            <person name="Hannick L."/>
            <person name="Hass B."/>
            <person name="Bruggner R."/>
            <person name="Lawson D."/>
            <person name="Bidwell S."/>
            <person name="Joardar V."/>
            <person name="Caler E."/>
            <person name="Walenz B."/>
            <person name="Inman J."/>
            <person name="Schobel S."/>
            <person name="Galinsky K."/>
            <person name="Amedeo P."/>
            <person name="Strausberg R."/>
        </authorList>
    </citation>
    <scope>NUCLEOTIDE SEQUENCE</scope>
    <source>
        <strain evidence="10">USDA</strain>
    </source>
</reference>
<keyword evidence="4 10" id="KW-0689">Ribosomal protein</keyword>
<dbReference type="PANTHER" id="PTHR21035:SF2">
    <property type="entry name" value="SMALL RIBOSOMAL SUBUNIT PROTEIN MS26"/>
    <property type="match status" value="1"/>
</dbReference>
<dbReference type="GeneID" id="8236043"/>
<dbReference type="VEuPathDB" id="VectorBase:PHUM317700"/>
<dbReference type="EnsemblMetazoa" id="PHUM317700-RA">
    <property type="protein sequence ID" value="PHUM317700-PA"/>
    <property type="gene ID" value="PHUM317700"/>
</dbReference>
<reference evidence="11" key="3">
    <citation type="submission" date="2020-05" db="UniProtKB">
        <authorList>
            <consortium name="EnsemblMetazoa"/>
        </authorList>
    </citation>
    <scope>IDENTIFICATION</scope>
    <source>
        <strain evidence="11">USDA</strain>
    </source>
</reference>
<dbReference type="AlphaFoldDB" id="E0VMR2"/>